<dbReference type="RefSeq" id="WP_264138529.1">
    <property type="nucleotide sequence ID" value="NZ_JAOYOD010000001.1"/>
</dbReference>
<organism evidence="5 6">
    <name type="scientific">Reichenbachiella ulvae</name>
    <dbReference type="NCBI Taxonomy" id="2980104"/>
    <lineage>
        <taxon>Bacteria</taxon>
        <taxon>Pseudomonadati</taxon>
        <taxon>Bacteroidota</taxon>
        <taxon>Cytophagia</taxon>
        <taxon>Cytophagales</taxon>
        <taxon>Reichenbachiellaceae</taxon>
        <taxon>Reichenbachiella</taxon>
    </lineage>
</organism>
<dbReference type="InterPro" id="IPR036721">
    <property type="entry name" value="RCK_C_sf"/>
</dbReference>
<keyword evidence="2" id="KW-0472">Membrane</keyword>
<dbReference type="PROSITE" id="PS51201">
    <property type="entry name" value="RCK_N"/>
    <property type="match status" value="1"/>
</dbReference>
<dbReference type="Pfam" id="PF02080">
    <property type="entry name" value="TrkA_C"/>
    <property type="match status" value="1"/>
</dbReference>
<dbReference type="EMBL" id="JAOYOD010000001">
    <property type="protein sequence ID" value="MCV9387709.1"/>
    <property type="molecule type" value="Genomic_DNA"/>
</dbReference>
<comment type="subcellular location">
    <subcellularLocation>
        <location evidence="1">Cell membrane</location>
        <topology evidence="1">Multi-pass membrane protein</topology>
    </subcellularLocation>
</comment>
<gene>
    <name evidence="5" type="ORF">N7U62_13590</name>
</gene>
<accession>A0ABT3CVY7</accession>
<dbReference type="PANTHER" id="PTHR43833">
    <property type="entry name" value="POTASSIUM CHANNEL PROTEIN 2-RELATED-RELATED"/>
    <property type="match status" value="1"/>
</dbReference>
<dbReference type="PROSITE" id="PS51202">
    <property type="entry name" value="RCK_C"/>
    <property type="match status" value="1"/>
</dbReference>
<dbReference type="SUPFAM" id="SSF51735">
    <property type="entry name" value="NAD(P)-binding Rossmann-fold domains"/>
    <property type="match status" value="1"/>
</dbReference>
<dbReference type="InterPro" id="IPR050721">
    <property type="entry name" value="Trk_Ktr_HKT_K-transport"/>
</dbReference>
<dbReference type="SUPFAM" id="SSF81324">
    <property type="entry name" value="Voltage-gated potassium channels"/>
    <property type="match status" value="1"/>
</dbReference>
<evidence type="ECO:0000259" key="4">
    <source>
        <dbReference type="PROSITE" id="PS51202"/>
    </source>
</evidence>
<dbReference type="Proteomes" id="UP001300692">
    <property type="component" value="Unassembled WGS sequence"/>
</dbReference>
<dbReference type="Gene3D" id="1.10.287.70">
    <property type="match status" value="1"/>
</dbReference>
<evidence type="ECO:0000259" key="3">
    <source>
        <dbReference type="PROSITE" id="PS51201"/>
    </source>
</evidence>
<feature type="domain" description="RCK N-terminal" evidence="3">
    <location>
        <begin position="115"/>
        <end position="233"/>
    </location>
</feature>
<dbReference type="Pfam" id="PF07885">
    <property type="entry name" value="Ion_trans_2"/>
    <property type="match status" value="1"/>
</dbReference>
<comment type="caution">
    <text evidence="5">The sequence shown here is derived from an EMBL/GenBank/DDBJ whole genome shotgun (WGS) entry which is preliminary data.</text>
</comment>
<evidence type="ECO:0000313" key="6">
    <source>
        <dbReference type="Proteomes" id="UP001300692"/>
    </source>
</evidence>
<dbReference type="PANTHER" id="PTHR43833:SF9">
    <property type="entry name" value="POTASSIUM CHANNEL PROTEIN YUGO-RELATED"/>
    <property type="match status" value="1"/>
</dbReference>
<dbReference type="InterPro" id="IPR013099">
    <property type="entry name" value="K_chnl_dom"/>
</dbReference>
<dbReference type="Gene3D" id="3.40.50.720">
    <property type="entry name" value="NAD(P)-binding Rossmann-like Domain"/>
    <property type="match status" value="1"/>
</dbReference>
<dbReference type="InterPro" id="IPR003148">
    <property type="entry name" value="RCK_N"/>
</dbReference>
<feature type="domain" description="RCK C-terminal" evidence="4">
    <location>
        <begin position="253"/>
        <end position="342"/>
    </location>
</feature>
<proteinExistence type="predicted"/>
<dbReference type="InterPro" id="IPR006037">
    <property type="entry name" value="RCK_C"/>
</dbReference>
<dbReference type="InterPro" id="IPR036291">
    <property type="entry name" value="NAD(P)-bd_dom_sf"/>
</dbReference>
<name>A0ABT3CVY7_9BACT</name>
<evidence type="ECO:0000313" key="5">
    <source>
        <dbReference type="EMBL" id="MCV9387709.1"/>
    </source>
</evidence>
<keyword evidence="2" id="KW-0812">Transmembrane</keyword>
<protein>
    <submittedName>
        <fullName evidence="5">NAD-binding protein</fullName>
    </submittedName>
</protein>
<evidence type="ECO:0000256" key="2">
    <source>
        <dbReference type="SAM" id="Phobius"/>
    </source>
</evidence>
<feature type="transmembrane region" description="Helical" evidence="2">
    <location>
        <begin position="71"/>
        <end position="94"/>
    </location>
</feature>
<keyword evidence="2" id="KW-1133">Transmembrane helix</keyword>
<dbReference type="Gene3D" id="3.30.70.1450">
    <property type="entry name" value="Regulator of K+ conductance, C-terminal domain"/>
    <property type="match status" value="1"/>
</dbReference>
<evidence type="ECO:0000256" key="1">
    <source>
        <dbReference type="ARBA" id="ARBA00004651"/>
    </source>
</evidence>
<dbReference type="Pfam" id="PF02254">
    <property type="entry name" value="TrkA_N"/>
    <property type="match status" value="1"/>
</dbReference>
<keyword evidence="6" id="KW-1185">Reference proteome</keyword>
<dbReference type="SUPFAM" id="SSF116726">
    <property type="entry name" value="TrkA C-terminal domain-like"/>
    <property type="match status" value="1"/>
</dbReference>
<sequence>MKQLNLFEKRRINRFIFAIILSFASLSIGVGGFIWIENYNLAEAFYMSIITISTVGYNEIHPLSADGRMFASFYIILNLGIFAYVVSVISTYIFEGELNQIYKKYLYHKEVKKMKDHVIVCGYGRNGAKACEELANSNVSFVIIERDEELANSIVQNTSFKVVQGDATSDEVLETAGIALAKSIIISLPNDAENVFLTLTSRDFNKDIKIIVRASEESSEKKLLRAGADKVIMPDAVGGLHMAQHITKPVVIDYLESLSGSDENGLQLEEIHIKDLKSEFVNKSIGELDIRKVSGVSILGLRKGEEKFLFNPNSHEKLLTETVIIIIGQLEEIKSFKGHFLA</sequence>
<feature type="transmembrane region" description="Helical" evidence="2">
    <location>
        <begin position="12"/>
        <end position="36"/>
    </location>
</feature>
<reference evidence="5 6" key="1">
    <citation type="submission" date="2022-10" db="EMBL/GenBank/DDBJ databases">
        <title>Comparative genomics and taxonomic characterization of three novel marine species of genus Reichenbachiella exhibiting antioxidant and polysaccharide degradation activities.</title>
        <authorList>
            <person name="Muhammad N."/>
            <person name="Lee Y.-J."/>
            <person name="Ko J."/>
            <person name="Kim S.-G."/>
        </authorList>
    </citation>
    <scope>NUCLEOTIDE SEQUENCE [LARGE SCALE GENOMIC DNA]</scope>
    <source>
        <strain evidence="5 6">ABR2-5</strain>
    </source>
</reference>